<gene>
    <name evidence="2" type="ORF">DFJ43DRAFT_653357</name>
</gene>
<sequence length="342" mass="39024">MVFIYALTIYFVVPKPTAGLSSFVKAFFIHPFPQHRHTSILTLPPPLFLSSLRLSPFLSFILTMHAIEMQRIPKYGPNHVYKTREQAERAQRASRKIKMPPMIYVPLRPQRNLFLKPGSKERHFANKRKEETELKLKLHRLSLCRGTLLAFIALNNAIVLVLLLLSLALGSGTVWEALFQTPNWFSLIIIAFHLIHRLNDRMFEAIKVRNYAVYSASVVCALSNATLFTIRIQKGVMCRDLSSLEPNSCHASQFLVAISFSTAALAAAGNVVTFYFTKIGRPADQVPQPLHDPFTECNISLKHWSPKHTLFYEDMPPPPKVQPAELEEGWVDVPLYVQYQRK</sequence>
<feature type="transmembrane region" description="Helical" evidence="1">
    <location>
        <begin position="252"/>
        <end position="276"/>
    </location>
</feature>
<evidence type="ECO:0000313" key="2">
    <source>
        <dbReference type="EMBL" id="KAJ3723487.1"/>
    </source>
</evidence>
<reference evidence="2" key="2">
    <citation type="journal article" date="2023" name="Proc. Natl. Acad. Sci. U.S.A.">
        <title>A global phylogenomic analysis of the shiitake genus Lentinula.</title>
        <authorList>
            <person name="Sierra-Patev S."/>
            <person name="Min B."/>
            <person name="Naranjo-Ortiz M."/>
            <person name="Looney B."/>
            <person name="Konkel Z."/>
            <person name="Slot J.C."/>
            <person name="Sakamoto Y."/>
            <person name="Steenwyk J.L."/>
            <person name="Rokas A."/>
            <person name="Carro J."/>
            <person name="Camarero S."/>
            <person name="Ferreira P."/>
            <person name="Molpeceres G."/>
            <person name="Ruiz-Duenas F.J."/>
            <person name="Serrano A."/>
            <person name="Henrissat B."/>
            <person name="Drula E."/>
            <person name="Hughes K.W."/>
            <person name="Mata J.L."/>
            <person name="Ishikawa N.K."/>
            <person name="Vargas-Isla R."/>
            <person name="Ushijima S."/>
            <person name="Smith C.A."/>
            <person name="Donoghue J."/>
            <person name="Ahrendt S."/>
            <person name="Andreopoulos W."/>
            <person name="He G."/>
            <person name="LaButti K."/>
            <person name="Lipzen A."/>
            <person name="Ng V."/>
            <person name="Riley R."/>
            <person name="Sandor L."/>
            <person name="Barry K."/>
            <person name="Martinez A.T."/>
            <person name="Xiao Y."/>
            <person name="Gibbons J.G."/>
            <person name="Terashima K."/>
            <person name="Grigoriev I.V."/>
            <person name="Hibbett D."/>
        </authorList>
    </citation>
    <scope>NUCLEOTIDE SEQUENCE</scope>
    <source>
        <strain evidence="2">ET3784</strain>
    </source>
</reference>
<feature type="transmembrane region" description="Helical" evidence="1">
    <location>
        <begin position="147"/>
        <end position="169"/>
    </location>
</feature>
<name>A0AA38JHL2_9AGAR</name>
<feature type="transmembrane region" description="Helical" evidence="1">
    <location>
        <begin position="181"/>
        <end position="199"/>
    </location>
</feature>
<keyword evidence="1" id="KW-0812">Transmembrane</keyword>
<proteinExistence type="predicted"/>
<comment type="caution">
    <text evidence="2">The sequence shown here is derived from an EMBL/GenBank/DDBJ whole genome shotgun (WGS) entry which is preliminary data.</text>
</comment>
<feature type="transmembrane region" description="Helical" evidence="1">
    <location>
        <begin position="45"/>
        <end position="67"/>
    </location>
</feature>
<accession>A0AA38JHL2</accession>
<dbReference type="Proteomes" id="UP001176059">
    <property type="component" value="Unassembled WGS sequence"/>
</dbReference>
<keyword evidence="1" id="KW-0472">Membrane</keyword>
<organism evidence="2 3">
    <name type="scientific">Lentinula guzmanii</name>
    <dbReference type="NCBI Taxonomy" id="2804957"/>
    <lineage>
        <taxon>Eukaryota</taxon>
        <taxon>Fungi</taxon>
        <taxon>Dikarya</taxon>
        <taxon>Basidiomycota</taxon>
        <taxon>Agaricomycotina</taxon>
        <taxon>Agaricomycetes</taxon>
        <taxon>Agaricomycetidae</taxon>
        <taxon>Agaricales</taxon>
        <taxon>Marasmiineae</taxon>
        <taxon>Omphalotaceae</taxon>
        <taxon>Lentinula</taxon>
    </lineage>
</organism>
<reference evidence="2" key="1">
    <citation type="submission" date="2022-08" db="EMBL/GenBank/DDBJ databases">
        <authorList>
            <consortium name="DOE Joint Genome Institute"/>
            <person name="Min B."/>
            <person name="Sierra-Patev S."/>
            <person name="Naranjo-Ortiz M."/>
            <person name="Looney B."/>
            <person name="Konkel Z."/>
            <person name="Slot J.C."/>
            <person name="Sakamoto Y."/>
            <person name="Steenwyk J.L."/>
            <person name="Rokas A."/>
            <person name="Carro J."/>
            <person name="Camarero S."/>
            <person name="Ferreira P."/>
            <person name="Molpeceres G."/>
            <person name="Ruiz-duenas F.J."/>
            <person name="Serrano A."/>
            <person name="Henrissat B."/>
            <person name="Drula E."/>
            <person name="Hughes K.W."/>
            <person name="Mata J.L."/>
            <person name="Ishikawa N.K."/>
            <person name="Vargas-Isla R."/>
            <person name="Ushijima S."/>
            <person name="Smith C.A."/>
            <person name="Ahrendt S."/>
            <person name="Andreopoulos W."/>
            <person name="He G."/>
            <person name="LaButti K."/>
            <person name="Lipzen A."/>
            <person name="Ng V."/>
            <person name="Riley R."/>
            <person name="Sandor L."/>
            <person name="Barry K."/>
            <person name="Martinez A.T."/>
            <person name="Xiao Y."/>
            <person name="Gibbons J.G."/>
            <person name="Terashima K."/>
            <person name="Hibbett D.S."/>
            <person name="Grigoriev I.V."/>
        </authorList>
    </citation>
    <scope>NUCLEOTIDE SEQUENCE</scope>
    <source>
        <strain evidence="2">ET3784</strain>
    </source>
</reference>
<dbReference type="AlphaFoldDB" id="A0AA38JHL2"/>
<protein>
    <submittedName>
        <fullName evidence="2">Uncharacterized protein</fullName>
    </submittedName>
</protein>
<keyword evidence="1" id="KW-1133">Transmembrane helix</keyword>
<evidence type="ECO:0000256" key="1">
    <source>
        <dbReference type="SAM" id="Phobius"/>
    </source>
</evidence>
<keyword evidence="3" id="KW-1185">Reference proteome</keyword>
<feature type="transmembrane region" description="Helical" evidence="1">
    <location>
        <begin position="211"/>
        <end position="232"/>
    </location>
</feature>
<evidence type="ECO:0000313" key="3">
    <source>
        <dbReference type="Proteomes" id="UP001176059"/>
    </source>
</evidence>
<dbReference type="EMBL" id="JANVFO010000053">
    <property type="protein sequence ID" value="KAJ3723487.1"/>
    <property type="molecule type" value="Genomic_DNA"/>
</dbReference>